<dbReference type="AlphaFoldDB" id="A0A1E3R7G7"/>
<proteinExistence type="predicted"/>
<evidence type="ECO:0000256" key="1">
    <source>
        <dbReference type="SAM" id="MobiDB-lite"/>
    </source>
</evidence>
<dbReference type="RefSeq" id="WP_069407203.1">
    <property type="nucleotide sequence ID" value="NZ_MIGZ01000162.1"/>
</dbReference>
<evidence type="ECO:0000313" key="3">
    <source>
        <dbReference type="Proteomes" id="UP000094243"/>
    </source>
</evidence>
<feature type="region of interest" description="Disordered" evidence="1">
    <location>
        <begin position="1"/>
        <end position="22"/>
    </location>
</feature>
<comment type="caution">
    <text evidence="2">The sequence shown here is derived from an EMBL/GenBank/DDBJ whole genome shotgun (WGS) entry which is preliminary data.</text>
</comment>
<sequence length="101" mass="10896">MDIFGDVDSMHGDSSALSEKEERLRSMVQQLGSMLEHASTGMQGKGRMALQRAGEDLQTYGNQQAMMQGEHSEKMNTSAAHLTAGDEDAAGYLSSIDTMPV</sequence>
<dbReference type="Proteomes" id="UP000094243">
    <property type="component" value="Unassembled WGS sequence"/>
</dbReference>
<dbReference type="OrthoDB" id="4743016at2"/>
<reference evidence="3" key="1">
    <citation type="submission" date="2016-09" db="EMBL/GenBank/DDBJ databases">
        <authorList>
            <person name="Greninger A.L."/>
            <person name="Jerome K.R."/>
            <person name="Mcnair B."/>
            <person name="Wallis C."/>
            <person name="Fang F."/>
        </authorList>
    </citation>
    <scope>NUCLEOTIDE SEQUENCE [LARGE SCALE GENOMIC DNA]</scope>
    <source>
        <strain evidence="3">M7</strain>
    </source>
</reference>
<name>A0A1E3R7G7_9MYCO</name>
<accession>A0A1E3R7G7</accession>
<evidence type="ECO:0000313" key="2">
    <source>
        <dbReference type="EMBL" id="ODQ85896.1"/>
    </source>
</evidence>
<dbReference type="EMBL" id="MIGZ01000162">
    <property type="protein sequence ID" value="ODQ85896.1"/>
    <property type="molecule type" value="Genomic_DNA"/>
</dbReference>
<dbReference type="Gene3D" id="1.10.287.1060">
    <property type="entry name" value="ESAT-6-like"/>
    <property type="match status" value="1"/>
</dbReference>
<gene>
    <name evidence="2" type="ORF">BHQ17_21945</name>
</gene>
<organism evidence="2 3">
    <name type="scientific">Mycolicibacterium holsaticum</name>
    <dbReference type="NCBI Taxonomy" id="152142"/>
    <lineage>
        <taxon>Bacteria</taxon>
        <taxon>Bacillati</taxon>
        <taxon>Actinomycetota</taxon>
        <taxon>Actinomycetes</taxon>
        <taxon>Mycobacteriales</taxon>
        <taxon>Mycobacteriaceae</taxon>
        <taxon>Mycolicibacterium</taxon>
    </lineage>
</organism>
<protein>
    <submittedName>
        <fullName evidence="2">Uncharacterized protein</fullName>
    </submittedName>
</protein>
<keyword evidence="3" id="KW-1185">Reference proteome</keyword>
<dbReference type="InterPro" id="IPR036689">
    <property type="entry name" value="ESAT-6-like_sf"/>
</dbReference>
<dbReference type="SUPFAM" id="SSF140453">
    <property type="entry name" value="EsxAB dimer-like"/>
    <property type="match status" value="1"/>
</dbReference>